<accession>A0ABU5RSK9</accession>
<gene>
    <name evidence="1" type="ORF">VB738_05660</name>
</gene>
<organism evidence="1 2">
    <name type="scientific">Cyanobium gracile UHCC 0139</name>
    <dbReference type="NCBI Taxonomy" id="3110308"/>
    <lineage>
        <taxon>Bacteria</taxon>
        <taxon>Bacillati</taxon>
        <taxon>Cyanobacteriota</taxon>
        <taxon>Cyanophyceae</taxon>
        <taxon>Synechococcales</taxon>
        <taxon>Prochlorococcaceae</taxon>
        <taxon>Cyanobium</taxon>
    </lineage>
</organism>
<reference evidence="1 2" key="1">
    <citation type="submission" date="2023-12" db="EMBL/GenBank/DDBJ databases">
        <title>Baltic Sea Cyanobacteria.</title>
        <authorList>
            <person name="Delbaje E."/>
            <person name="Fewer D.P."/>
            <person name="Shishido T.K."/>
        </authorList>
    </citation>
    <scope>NUCLEOTIDE SEQUENCE [LARGE SCALE GENOMIC DNA]</scope>
    <source>
        <strain evidence="1 2">UHCC 0139</strain>
    </source>
</reference>
<dbReference type="RefSeq" id="WP_323304812.1">
    <property type="nucleotide sequence ID" value="NZ_JAYGHX010000002.1"/>
</dbReference>
<keyword evidence="2" id="KW-1185">Reference proteome</keyword>
<name>A0ABU5RSK9_9CYAN</name>
<evidence type="ECO:0000313" key="2">
    <source>
        <dbReference type="Proteomes" id="UP001304461"/>
    </source>
</evidence>
<dbReference type="Proteomes" id="UP001304461">
    <property type="component" value="Unassembled WGS sequence"/>
</dbReference>
<dbReference type="EMBL" id="JAYGHX010000002">
    <property type="protein sequence ID" value="MEA5390746.1"/>
    <property type="molecule type" value="Genomic_DNA"/>
</dbReference>
<protein>
    <submittedName>
        <fullName evidence="1">Uncharacterized protein</fullName>
    </submittedName>
</protein>
<evidence type="ECO:0000313" key="1">
    <source>
        <dbReference type="EMBL" id="MEA5390746.1"/>
    </source>
</evidence>
<comment type="caution">
    <text evidence="1">The sequence shown here is derived from an EMBL/GenBank/DDBJ whole genome shotgun (WGS) entry which is preliminary data.</text>
</comment>
<sequence>MSGVMGGGRAPFAAALLAVLLLLGCWLAAPAVAVAGPVDWQEVEAGPEGRQWWDAGSLRFDREGRLSVLSRFQPAAAADAAEDARPPVGQLYVMQLDCDEELYRDTAVNGLPRWGATWQAAAGDNLTIRVLHAACDAARRNQESDATA</sequence>
<proteinExistence type="predicted"/>